<dbReference type="InterPro" id="IPR011992">
    <property type="entry name" value="EF-hand-dom_pair"/>
</dbReference>
<keyword evidence="2" id="KW-0106">Calcium</keyword>
<name>A0A835HG15_9MAGN</name>
<dbReference type="SMART" id="SM00054">
    <property type="entry name" value="EFh"/>
    <property type="match status" value="2"/>
</dbReference>
<dbReference type="Pfam" id="PF13499">
    <property type="entry name" value="EF-hand_7"/>
    <property type="match status" value="1"/>
</dbReference>
<dbReference type="AlphaFoldDB" id="A0A835HG15"/>
<feature type="domain" description="EF-hand" evidence="3">
    <location>
        <begin position="1"/>
        <end position="36"/>
    </location>
</feature>
<gene>
    <name evidence="4" type="ORF">IFM89_001965</name>
</gene>
<feature type="domain" description="EF-hand" evidence="3">
    <location>
        <begin position="42"/>
        <end position="77"/>
    </location>
</feature>
<proteinExistence type="predicted"/>
<dbReference type="InterPro" id="IPR018247">
    <property type="entry name" value="EF_Hand_1_Ca_BS"/>
</dbReference>
<keyword evidence="5" id="KW-1185">Reference proteome</keyword>
<dbReference type="PROSITE" id="PS50222">
    <property type="entry name" value="EF_HAND_2"/>
    <property type="match status" value="2"/>
</dbReference>
<dbReference type="OrthoDB" id="26525at2759"/>
<dbReference type="InterPro" id="IPR050145">
    <property type="entry name" value="Centrin_CML-like"/>
</dbReference>
<protein>
    <recommendedName>
        <fullName evidence="3">EF-hand domain-containing protein</fullName>
    </recommendedName>
</protein>
<dbReference type="CDD" id="cd00051">
    <property type="entry name" value="EFh"/>
    <property type="match status" value="1"/>
</dbReference>
<reference evidence="4 5" key="1">
    <citation type="submission" date="2020-10" db="EMBL/GenBank/DDBJ databases">
        <title>The Coptis chinensis genome and diversification of protoberbering-type alkaloids.</title>
        <authorList>
            <person name="Wang B."/>
            <person name="Shu S."/>
            <person name="Song C."/>
            <person name="Liu Y."/>
        </authorList>
    </citation>
    <scope>NUCLEOTIDE SEQUENCE [LARGE SCALE GENOMIC DNA]</scope>
    <source>
        <strain evidence="4">HL-2020</strain>
        <tissue evidence="4">Leaf</tissue>
    </source>
</reference>
<dbReference type="Proteomes" id="UP000631114">
    <property type="component" value="Unassembled WGS sequence"/>
</dbReference>
<dbReference type="PANTHER" id="PTHR23050">
    <property type="entry name" value="CALCIUM BINDING PROTEIN"/>
    <property type="match status" value="1"/>
</dbReference>
<dbReference type="EMBL" id="JADFTS010000006">
    <property type="protein sequence ID" value="KAF9599930.1"/>
    <property type="molecule type" value="Genomic_DNA"/>
</dbReference>
<keyword evidence="1" id="KW-0677">Repeat</keyword>
<comment type="caution">
    <text evidence="4">The sequence shown here is derived from an EMBL/GenBank/DDBJ whole genome shotgun (WGS) entry which is preliminary data.</text>
</comment>
<evidence type="ECO:0000256" key="2">
    <source>
        <dbReference type="ARBA" id="ARBA00022837"/>
    </source>
</evidence>
<dbReference type="Gene3D" id="1.10.238.10">
    <property type="entry name" value="EF-hand"/>
    <property type="match status" value="2"/>
</dbReference>
<dbReference type="GO" id="GO:0005509">
    <property type="term" value="F:calcium ion binding"/>
    <property type="evidence" value="ECO:0007669"/>
    <property type="project" value="InterPro"/>
</dbReference>
<evidence type="ECO:0000313" key="4">
    <source>
        <dbReference type="EMBL" id="KAF9599930.1"/>
    </source>
</evidence>
<evidence type="ECO:0000313" key="5">
    <source>
        <dbReference type="Proteomes" id="UP000631114"/>
    </source>
</evidence>
<dbReference type="PROSITE" id="PS00018">
    <property type="entry name" value="EF_HAND_1"/>
    <property type="match status" value="2"/>
</dbReference>
<dbReference type="InterPro" id="IPR002048">
    <property type="entry name" value="EF_hand_dom"/>
</dbReference>
<accession>A0A835HG15</accession>
<dbReference type="SUPFAM" id="SSF47473">
    <property type="entry name" value="EF-hand"/>
    <property type="match status" value="1"/>
</dbReference>
<sequence length="106" mass="12083">MTVLDFKSWLKQSDADGDGRISKQEIKEAISGLGLCKAKKQMTVEEFKKWLKEHDTDGDGRISKEELRAAMRSLGLWYSVLPNSCVHLPSMSIASAWYNTKMNREM</sequence>
<evidence type="ECO:0000256" key="1">
    <source>
        <dbReference type="ARBA" id="ARBA00022737"/>
    </source>
</evidence>
<organism evidence="4 5">
    <name type="scientific">Coptis chinensis</name>
    <dbReference type="NCBI Taxonomy" id="261450"/>
    <lineage>
        <taxon>Eukaryota</taxon>
        <taxon>Viridiplantae</taxon>
        <taxon>Streptophyta</taxon>
        <taxon>Embryophyta</taxon>
        <taxon>Tracheophyta</taxon>
        <taxon>Spermatophyta</taxon>
        <taxon>Magnoliopsida</taxon>
        <taxon>Ranunculales</taxon>
        <taxon>Ranunculaceae</taxon>
        <taxon>Coptidoideae</taxon>
        <taxon>Coptis</taxon>
    </lineage>
</organism>
<evidence type="ECO:0000259" key="3">
    <source>
        <dbReference type="PROSITE" id="PS50222"/>
    </source>
</evidence>